<dbReference type="SUPFAM" id="SSF116734">
    <property type="entry name" value="DNA methylase specificity domain"/>
    <property type="match status" value="1"/>
</dbReference>
<gene>
    <name evidence="3" type="ORF">CHTY_000760</name>
</gene>
<keyword evidence="1" id="KW-0680">Restriction system</keyword>
<proteinExistence type="predicted"/>
<dbReference type="InterPro" id="IPR044946">
    <property type="entry name" value="Restrct_endonuc_typeI_TRD_sf"/>
</dbReference>
<accession>A0ABS5CXR2</accession>
<evidence type="ECO:0000256" key="1">
    <source>
        <dbReference type="ARBA" id="ARBA00022747"/>
    </source>
</evidence>
<evidence type="ECO:0008006" key="5">
    <source>
        <dbReference type="Google" id="ProtNLM"/>
    </source>
</evidence>
<evidence type="ECO:0000256" key="2">
    <source>
        <dbReference type="ARBA" id="ARBA00023125"/>
    </source>
</evidence>
<dbReference type="Proteomes" id="UP001195571">
    <property type="component" value="Unassembled WGS sequence"/>
</dbReference>
<sequence length="178" mass="20642">MLNIVSNQKPLKDFIERIIIRNKDQSAPVYSVTKSGLVPQQERFGKQISSSNVSKYLCVPPNHFTYNPMTTNGVDIAVCFNNSNHTVCVSSQCIVFKSKEESINFYLEAFFSSSYFFHQANQNICPRVILNLSWEDFETIMLPTNNLEKKNNLCLFLRKKEKILNTKIQKIKQLLKFF</sequence>
<name>A0ABS5CXR2_9MOLU</name>
<dbReference type="EMBL" id="JACAOD020000002">
    <property type="protein sequence ID" value="MBP5835763.1"/>
    <property type="molecule type" value="Genomic_DNA"/>
</dbReference>
<dbReference type="Gene3D" id="3.90.220.20">
    <property type="entry name" value="DNA methylase specificity domains"/>
    <property type="match status" value="1"/>
</dbReference>
<reference evidence="3" key="1">
    <citation type="submission" date="2021-04" db="EMBL/GenBank/DDBJ databases">
        <title>Genomic features of Candidatus Phytoplasma meliae isolate ChTYXIII (1SrXIII-G).</title>
        <authorList>
            <person name="Fernandez F.D."/>
            <person name="Conci L.R."/>
        </authorList>
    </citation>
    <scope>NUCLEOTIDE SEQUENCE [LARGE SCALE GENOMIC DNA]</scope>
    <source>
        <strain evidence="3">ChTYXIII-Mo</strain>
    </source>
</reference>
<keyword evidence="4" id="KW-1185">Reference proteome</keyword>
<protein>
    <recommendedName>
        <fullName evidence="5">Type I restriction modification DNA specificity domain-containing protein</fullName>
    </recommendedName>
</protein>
<evidence type="ECO:0000313" key="3">
    <source>
        <dbReference type="EMBL" id="MBP5835763.1"/>
    </source>
</evidence>
<organism evidence="3 4">
    <name type="scientific">Candidatus Phytoplasma meliae</name>
    <dbReference type="NCBI Taxonomy" id="1848402"/>
    <lineage>
        <taxon>Bacteria</taxon>
        <taxon>Bacillati</taxon>
        <taxon>Mycoplasmatota</taxon>
        <taxon>Mollicutes</taxon>
        <taxon>Acholeplasmatales</taxon>
        <taxon>Acholeplasmataceae</taxon>
        <taxon>Candidatus Phytoplasma</taxon>
        <taxon>16SrXIII (Mexican periwinkle virescence group)</taxon>
    </lineage>
</organism>
<keyword evidence="2" id="KW-0238">DNA-binding</keyword>
<evidence type="ECO:0000313" key="4">
    <source>
        <dbReference type="Proteomes" id="UP001195571"/>
    </source>
</evidence>
<comment type="caution">
    <text evidence="3">The sequence shown here is derived from an EMBL/GenBank/DDBJ whole genome shotgun (WGS) entry which is preliminary data.</text>
</comment>
<dbReference type="RefSeq" id="WP_203552029.1">
    <property type="nucleotide sequence ID" value="NZ_JACAOD020000002.1"/>
</dbReference>